<evidence type="ECO:0000313" key="4">
    <source>
        <dbReference type="Proteomes" id="UP000541969"/>
    </source>
</evidence>
<accession>A0A853CJZ3</accession>
<sequence length="82" mass="8906">MSPFRWDVLGVGFVLALPLLALYLRGDLTVEEMTGRLPWCLLGGYVVVALLRFAAQPRRKDAVRGTEAADLDAAPQEPSPAP</sequence>
<keyword evidence="2" id="KW-1133">Transmembrane helix</keyword>
<dbReference type="Proteomes" id="UP000541969">
    <property type="component" value="Unassembled WGS sequence"/>
</dbReference>
<protein>
    <submittedName>
        <fullName evidence="3">Uncharacterized protein</fullName>
    </submittedName>
</protein>
<feature type="region of interest" description="Disordered" evidence="1">
    <location>
        <begin position="57"/>
        <end position="82"/>
    </location>
</feature>
<dbReference type="AlphaFoldDB" id="A0A853CJZ3"/>
<evidence type="ECO:0000313" key="3">
    <source>
        <dbReference type="EMBL" id="NYJ06313.1"/>
    </source>
</evidence>
<reference evidence="3 4" key="1">
    <citation type="submission" date="2020-07" db="EMBL/GenBank/DDBJ databases">
        <title>Sequencing the genomes of 1000 actinobacteria strains.</title>
        <authorList>
            <person name="Klenk H.-P."/>
        </authorList>
    </citation>
    <scope>NUCLEOTIDE SEQUENCE [LARGE SCALE GENOMIC DNA]</scope>
    <source>
        <strain evidence="3 4">DSM 104001</strain>
    </source>
</reference>
<proteinExistence type="predicted"/>
<evidence type="ECO:0000256" key="1">
    <source>
        <dbReference type="SAM" id="MobiDB-lite"/>
    </source>
</evidence>
<feature type="transmembrane region" description="Helical" evidence="2">
    <location>
        <begin position="36"/>
        <end position="55"/>
    </location>
</feature>
<organism evidence="3 4">
    <name type="scientific">Petropleomorpha daqingensis</name>
    <dbReference type="NCBI Taxonomy" id="2026353"/>
    <lineage>
        <taxon>Bacteria</taxon>
        <taxon>Bacillati</taxon>
        <taxon>Actinomycetota</taxon>
        <taxon>Actinomycetes</taxon>
        <taxon>Geodermatophilales</taxon>
        <taxon>Geodermatophilaceae</taxon>
        <taxon>Petropleomorpha</taxon>
    </lineage>
</organism>
<evidence type="ECO:0000256" key="2">
    <source>
        <dbReference type="SAM" id="Phobius"/>
    </source>
</evidence>
<dbReference type="EMBL" id="JACBZT010000001">
    <property type="protein sequence ID" value="NYJ06313.1"/>
    <property type="molecule type" value="Genomic_DNA"/>
</dbReference>
<keyword evidence="2" id="KW-0472">Membrane</keyword>
<keyword evidence="2" id="KW-0812">Transmembrane</keyword>
<comment type="caution">
    <text evidence="3">The sequence shown here is derived from an EMBL/GenBank/DDBJ whole genome shotgun (WGS) entry which is preliminary data.</text>
</comment>
<name>A0A853CJZ3_9ACTN</name>
<keyword evidence="4" id="KW-1185">Reference proteome</keyword>
<dbReference type="RefSeq" id="WP_179717339.1">
    <property type="nucleotide sequence ID" value="NZ_JACBZT010000001.1"/>
</dbReference>
<gene>
    <name evidence="3" type="ORF">GGQ55_002591</name>
</gene>